<dbReference type="AlphaFoldDB" id="A0A1B1AXW1"/>
<dbReference type="OrthoDB" id="9805134at2"/>
<evidence type="ECO:0000313" key="7">
    <source>
        <dbReference type="EMBL" id="ANP51385.1"/>
    </source>
</evidence>
<dbReference type="InterPro" id="IPR009057">
    <property type="entry name" value="Homeodomain-like_sf"/>
</dbReference>
<proteinExistence type="predicted"/>
<evidence type="ECO:0000256" key="2">
    <source>
        <dbReference type="ARBA" id="ARBA00023125"/>
    </source>
</evidence>
<keyword evidence="3" id="KW-0804">Transcription</keyword>
<feature type="domain" description="HTH tetR-type" evidence="6">
    <location>
        <begin position="23"/>
        <end position="83"/>
    </location>
</feature>
<dbReference type="SUPFAM" id="SSF48498">
    <property type="entry name" value="Tetracyclin repressor-like, C-terminal domain"/>
    <property type="match status" value="1"/>
</dbReference>
<dbReference type="InterPro" id="IPR001647">
    <property type="entry name" value="HTH_TetR"/>
</dbReference>
<evidence type="ECO:0000256" key="1">
    <source>
        <dbReference type="ARBA" id="ARBA00023015"/>
    </source>
</evidence>
<accession>A0A1B1AXW1</accession>
<dbReference type="InterPro" id="IPR011075">
    <property type="entry name" value="TetR_C"/>
</dbReference>
<evidence type="ECO:0000259" key="6">
    <source>
        <dbReference type="PROSITE" id="PS50977"/>
    </source>
</evidence>
<dbReference type="Gene3D" id="1.10.10.60">
    <property type="entry name" value="Homeodomain-like"/>
    <property type="match status" value="1"/>
</dbReference>
<dbReference type="Pfam" id="PF16925">
    <property type="entry name" value="TetR_C_13"/>
    <property type="match status" value="1"/>
</dbReference>
<dbReference type="EMBL" id="CP016279">
    <property type="protein sequence ID" value="ANP51385.1"/>
    <property type="molecule type" value="Genomic_DNA"/>
</dbReference>
<evidence type="ECO:0000256" key="4">
    <source>
        <dbReference type="PROSITE-ProRule" id="PRU00335"/>
    </source>
</evidence>
<dbReference type="PANTHER" id="PTHR47506">
    <property type="entry name" value="TRANSCRIPTIONAL REGULATORY PROTEIN"/>
    <property type="match status" value="1"/>
</dbReference>
<dbReference type="GO" id="GO:0003677">
    <property type="term" value="F:DNA binding"/>
    <property type="evidence" value="ECO:0007669"/>
    <property type="project" value="UniProtKB-UniRule"/>
</dbReference>
<name>A0A1B1AXW1_9ACTN</name>
<keyword evidence="2 4" id="KW-0238">DNA-binding</keyword>
<sequence>MARARSRRRPRRSSGAKRGRPRAFDRTAALMAATRLFWERGYEATSIGELTAAMGIRPGSLYAAFGDKKSLFQEVVRSYGRSPVGAFMGVALEEPTAYGAFARILREAAAIYPDPSHPAGCLTISAATNVTPQDAEIEVSLRTLRNENLATFEARLHRAHQTGELPPAANPRSPAAYFAGVIQGMSQRPRDGATAAELTETAELALTAWPAAQH</sequence>
<gene>
    <name evidence="7" type="ORF">AVL59_18780</name>
</gene>
<evidence type="ECO:0000256" key="3">
    <source>
        <dbReference type="ARBA" id="ARBA00023163"/>
    </source>
</evidence>
<evidence type="ECO:0000256" key="5">
    <source>
        <dbReference type="SAM" id="MobiDB-lite"/>
    </source>
</evidence>
<evidence type="ECO:0000313" key="8">
    <source>
        <dbReference type="Proteomes" id="UP000092659"/>
    </source>
</evidence>
<dbReference type="KEGG" id="sgs:AVL59_18780"/>
<organism evidence="7 8">
    <name type="scientific">Streptomyces griseochromogenes</name>
    <dbReference type="NCBI Taxonomy" id="68214"/>
    <lineage>
        <taxon>Bacteria</taxon>
        <taxon>Bacillati</taxon>
        <taxon>Actinomycetota</taxon>
        <taxon>Actinomycetes</taxon>
        <taxon>Kitasatosporales</taxon>
        <taxon>Streptomycetaceae</taxon>
        <taxon>Streptomyces</taxon>
    </lineage>
</organism>
<keyword evidence="1" id="KW-0805">Transcription regulation</keyword>
<dbReference type="SUPFAM" id="SSF46689">
    <property type="entry name" value="Homeodomain-like"/>
    <property type="match status" value="1"/>
</dbReference>
<dbReference type="PRINTS" id="PR00455">
    <property type="entry name" value="HTHTETR"/>
</dbReference>
<reference evidence="7 8" key="1">
    <citation type="submission" date="2016-06" db="EMBL/GenBank/DDBJ databases">
        <title>Complete genome sequence of Streptomyces griseochromogenes ATCC 14511, the Blasticidin S producer.</title>
        <authorList>
            <person name="Wu L."/>
        </authorList>
    </citation>
    <scope>NUCLEOTIDE SEQUENCE [LARGE SCALE GENOMIC DNA]</scope>
    <source>
        <strain evidence="7 8">ATCC 14511</strain>
    </source>
</reference>
<dbReference type="PROSITE" id="PS50977">
    <property type="entry name" value="HTH_TETR_2"/>
    <property type="match status" value="1"/>
</dbReference>
<dbReference type="PANTHER" id="PTHR47506:SF1">
    <property type="entry name" value="HTH-TYPE TRANSCRIPTIONAL REGULATOR YJDC"/>
    <property type="match status" value="1"/>
</dbReference>
<feature type="DNA-binding region" description="H-T-H motif" evidence="4">
    <location>
        <begin position="46"/>
        <end position="65"/>
    </location>
</feature>
<dbReference type="InterPro" id="IPR036271">
    <property type="entry name" value="Tet_transcr_reg_TetR-rel_C_sf"/>
</dbReference>
<protein>
    <submittedName>
        <fullName evidence="7">TetR family transcriptional regulator</fullName>
    </submittedName>
</protein>
<dbReference type="Pfam" id="PF00440">
    <property type="entry name" value="TetR_N"/>
    <property type="match status" value="1"/>
</dbReference>
<dbReference type="Proteomes" id="UP000092659">
    <property type="component" value="Chromosome"/>
</dbReference>
<dbReference type="Gene3D" id="1.10.357.10">
    <property type="entry name" value="Tetracycline Repressor, domain 2"/>
    <property type="match status" value="1"/>
</dbReference>
<feature type="region of interest" description="Disordered" evidence="5">
    <location>
        <begin position="1"/>
        <end position="21"/>
    </location>
</feature>
<dbReference type="STRING" id="68214.AVL59_18780"/>